<dbReference type="Pfam" id="PF06703">
    <property type="entry name" value="SPC25"/>
    <property type="match status" value="1"/>
</dbReference>
<dbReference type="VEuPathDB" id="GiardiaDB:GMRT_14071"/>
<accession>A0A4Z1T7Y9</accession>
<feature type="transmembrane region" description="Helical" evidence="8">
    <location>
        <begin position="54"/>
        <end position="79"/>
    </location>
</feature>
<dbReference type="InterPro" id="IPR009582">
    <property type="entry name" value="Spc2/SPCS2"/>
</dbReference>
<dbReference type="AlphaFoldDB" id="A0A4Z1T7Y9"/>
<evidence type="ECO:0000256" key="2">
    <source>
        <dbReference type="ARBA" id="ARBA00007324"/>
    </source>
</evidence>
<sequence length="183" mass="20586">MPVSKPARHSKLVVDRTRINLDNQLEVEQTLVKAITELAYAGGLTQVQSPKLPVLVVGWLTVLIAGLTVALPAIGGLTFDEQRPFLAVGVVLFWSFYYVYRFLDTWDRTILVLRDEEGQKVRVSGRLDVSTAEYVVSFKRQELSRESIGTFYDVDGRLVGLNVERVYGPVCEQLRGILSKKKD</sequence>
<keyword evidence="4 8" id="KW-0812">Transmembrane</keyword>
<proteinExistence type="inferred from homology"/>
<feature type="transmembrane region" description="Helical" evidence="8">
    <location>
        <begin position="85"/>
        <end position="103"/>
    </location>
</feature>
<dbReference type="EMBL" id="VDLU01000001">
    <property type="protein sequence ID" value="TNJ29277.1"/>
    <property type="molecule type" value="Genomic_DNA"/>
</dbReference>
<evidence type="ECO:0000256" key="6">
    <source>
        <dbReference type="ARBA" id="ARBA00022989"/>
    </source>
</evidence>
<evidence type="ECO:0000256" key="4">
    <source>
        <dbReference type="ARBA" id="ARBA00022692"/>
    </source>
</evidence>
<dbReference type="GO" id="GO:0005787">
    <property type="term" value="C:signal peptidase complex"/>
    <property type="evidence" value="ECO:0007669"/>
    <property type="project" value="UniProtKB-UniRule"/>
</dbReference>
<name>A0A4Z1T7Y9_GIAMU</name>
<evidence type="ECO:0000256" key="1">
    <source>
        <dbReference type="ARBA" id="ARBA00004477"/>
    </source>
</evidence>
<evidence type="ECO:0000313" key="9">
    <source>
        <dbReference type="EMBL" id="TNJ29277.1"/>
    </source>
</evidence>
<keyword evidence="5 8" id="KW-0256">Endoplasmic reticulum</keyword>
<comment type="caution">
    <text evidence="9">The sequence shown here is derived from an EMBL/GenBank/DDBJ whole genome shotgun (WGS) entry which is preliminary data.</text>
</comment>
<evidence type="ECO:0000256" key="8">
    <source>
        <dbReference type="RuleBase" id="RU368033"/>
    </source>
</evidence>
<comment type="function">
    <text evidence="8">Component of the signal peptidase complex (SPC) which catalyzes the cleavage of N-terminal signal sequences from nascent proteins as they are translocated into the lumen of the endoplasmic reticulum. Enhances the enzymatic activity of SPC and facilitates the interactions between different components of the translocation site.</text>
</comment>
<reference evidence="9 10" key="1">
    <citation type="submission" date="2019-05" db="EMBL/GenBank/DDBJ databases">
        <title>The compact genome of Giardia muris reveals important steps in the evolution of intestinal protozoan parasites.</title>
        <authorList>
            <person name="Xu F."/>
            <person name="Jimenez-Gonzalez A."/>
            <person name="Einarsson E."/>
            <person name="Astvaldsson A."/>
            <person name="Peirasmaki D."/>
            <person name="Eckmann L."/>
            <person name="Andersson J.O."/>
            <person name="Svard S.G."/>
            <person name="Jerlstrom-Hultqvist J."/>
        </authorList>
    </citation>
    <scope>NUCLEOTIDE SEQUENCE [LARGE SCALE GENOMIC DNA]</scope>
    <source>
        <strain evidence="9 10">Roberts-Thomson</strain>
    </source>
</reference>
<comment type="similarity">
    <text evidence="2 8">Belongs to the SPCS2 family.</text>
</comment>
<evidence type="ECO:0000256" key="3">
    <source>
        <dbReference type="ARBA" id="ARBA00017057"/>
    </source>
</evidence>
<keyword evidence="6 8" id="KW-1133">Transmembrane helix</keyword>
<organism evidence="9 10">
    <name type="scientific">Giardia muris</name>
    <dbReference type="NCBI Taxonomy" id="5742"/>
    <lineage>
        <taxon>Eukaryota</taxon>
        <taxon>Metamonada</taxon>
        <taxon>Diplomonadida</taxon>
        <taxon>Hexamitidae</taxon>
        <taxon>Giardiinae</taxon>
        <taxon>Giardia</taxon>
    </lineage>
</organism>
<dbReference type="OrthoDB" id="10250834at2759"/>
<evidence type="ECO:0000256" key="7">
    <source>
        <dbReference type="ARBA" id="ARBA00023136"/>
    </source>
</evidence>
<keyword evidence="7 8" id="KW-0472">Membrane</keyword>
<evidence type="ECO:0000256" key="5">
    <source>
        <dbReference type="ARBA" id="ARBA00022824"/>
    </source>
</evidence>
<dbReference type="GO" id="GO:0008233">
    <property type="term" value="F:peptidase activity"/>
    <property type="evidence" value="ECO:0007669"/>
    <property type="project" value="UniProtKB-UniRule"/>
</dbReference>
<dbReference type="GO" id="GO:0006465">
    <property type="term" value="P:signal peptide processing"/>
    <property type="evidence" value="ECO:0007669"/>
    <property type="project" value="UniProtKB-UniRule"/>
</dbReference>
<keyword evidence="10" id="KW-1185">Reference proteome</keyword>
<dbReference type="Proteomes" id="UP000315496">
    <property type="component" value="Chromosome 1"/>
</dbReference>
<comment type="subcellular location">
    <subcellularLocation>
        <location evidence="1 8">Endoplasmic reticulum membrane</location>
        <topology evidence="1 8">Multi-pass membrane protein</topology>
    </subcellularLocation>
</comment>
<protein>
    <recommendedName>
        <fullName evidence="3 8">Signal peptidase complex subunit 2</fullName>
    </recommendedName>
</protein>
<gene>
    <name evidence="9" type="ORF">GMRT_14071</name>
</gene>
<evidence type="ECO:0000313" key="10">
    <source>
        <dbReference type="Proteomes" id="UP000315496"/>
    </source>
</evidence>